<dbReference type="PANTHER" id="PTHR38041">
    <property type="entry name" value="CHORISMATE MUTASE"/>
    <property type="match status" value="1"/>
</dbReference>
<gene>
    <name evidence="4" type="ORF">ACHINZ_1390</name>
</gene>
<dbReference type="InterPro" id="IPR051331">
    <property type="entry name" value="Chorismate_mutase-related"/>
</dbReference>
<evidence type="ECO:0000256" key="2">
    <source>
        <dbReference type="ARBA" id="ARBA00023235"/>
    </source>
</evidence>
<organism evidence="4">
    <name type="scientific">Candidatus Aschnera chinzeii</name>
    <dbReference type="NCBI Taxonomy" id="1485666"/>
    <lineage>
        <taxon>Bacteria</taxon>
        <taxon>Pseudomonadati</taxon>
        <taxon>Pseudomonadota</taxon>
        <taxon>Gammaproteobacteria</taxon>
        <taxon>Enterobacterales</taxon>
        <taxon>Enterobacteriaceae</taxon>
        <taxon>Candidatus Aschnera</taxon>
    </lineage>
</organism>
<accession>A0AAT9G435</accession>
<dbReference type="PROSITE" id="PS51168">
    <property type="entry name" value="CHORISMATE_MUT_2"/>
    <property type="match status" value="1"/>
</dbReference>
<dbReference type="InterPro" id="IPR036263">
    <property type="entry name" value="Chorismate_II_sf"/>
</dbReference>
<dbReference type="AlphaFoldDB" id="A0AAT9G435"/>
<sequence>MYFFALKNISFLVKKRLSYMKTVAEFKCKFNIPIEDISQEKKIIFHSKYKANILGLNENSIECFIIALITVAKLMQYRYTLDLRDNNDATFIIFNNYYLDNIRLEIKNITDMIIELIAKELNNKHCITNIIAFYINNINCSYFNCLDKKIISDALQKISFN</sequence>
<dbReference type="InterPro" id="IPR036979">
    <property type="entry name" value="CM_dom_sf"/>
</dbReference>
<dbReference type="EC" id="5.4.99.5" evidence="1"/>
<evidence type="ECO:0000313" key="4">
    <source>
        <dbReference type="EMBL" id="BET44469.1"/>
    </source>
</evidence>
<keyword evidence="2" id="KW-0413">Isomerase</keyword>
<dbReference type="GO" id="GO:0046417">
    <property type="term" value="P:chorismate metabolic process"/>
    <property type="evidence" value="ECO:0007669"/>
    <property type="project" value="InterPro"/>
</dbReference>
<dbReference type="Gene3D" id="1.20.59.10">
    <property type="entry name" value="Chorismate mutase"/>
    <property type="match status" value="1"/>
</dbReference>
<reference evidence="4" key="2">
    <citation type="submission" date="2023-10" db="EMBL/GenBank/DDBJ databases">
        <authorList>
            <person name="Koga R."/>
            <person name="Fukatsu T."/>
        </authorList>
    </citation>
    <scope>NUCLEOTIDE SEQUENCE</scope>
    <source>
        <strain evidence="4">Kw-01</strain>
    </source>
</reference>
<dbReference type="GO" id="GO:0009697">
    <property type="term" value="P:salicylic acid biosynthetic process"/>
    <property type="evidence" value="ECO:0007669"/>
    <property type="project" value="TreeGrafter"/>
</dbReference>
<reference evidence="4" key="1">
    <citation type="journal article" date="2023" name="Front. Microbiol.">
        <title>Genome analysis of Candidatus Aschnera chinzeii, the bacterial endosymbiont of the blood-sucking bat fly Penicillidia jenynsii (Insecta: Diptera: Nycteribiidae).</title>
        <authorList>
            <person name="Koga R."/>
            <person name="Moriyama M."/>
            <person name="Nozaki T."/>
            <person name="Fukatsu T."/>
        </authorList>
    </citation>
    <scope>NUCLEOTIDE SEQUENCE</scope>
    <source>
        <strain evidence="4">Kw-01</strain>
    </source>
</reference>
<dbReference type="Pfam" id="PF01817">
    <property type="entry name" value="CM_2"/>
    <property type="match status" value="1"/>
</dbReference>
<dbReference type="PANTHER" id="PTHR38041:SF2">
    <property type="entry name" value="SECRETED CHORISMATE MUTASE"/>
    <property type="match status" value="1"/>
</dbReference>
<name>A0AAT9G435_9ENTR</name>
<dbReference type="GO" id="GO:0004106">
    <property type="term" value="F:chorismate mutase activity"/>
    <property type="evidence" value="ECO:0007669"/>
    <property type="project" value="UniProtKB-EC"/>
</dbReference>
<dbReference type="InterPro" id="IPR002701">
    <property type="entry name" value="CM_II_prokaryot"/>
</dbReference>
<evidence type="ECO:0000256" key="1">
    <source>
        <dbReference type="ARBA" id="ARBA00012404"/>
    </source>
</evidence>
<protein>
    <recommendedName>
        <fullName evidence="1">chorismate mutase</fullName>
        <ecNumber evidence="1">5.4.99.5</ecNumber>
    </recommendedName>
</protein>
<dbReference type="EMBL" id="AP028961">
    <property type="protein sequence ID" value="BET44469.1"/>
    <property type="molecule type" value="Genomic_DNA"/>
</dbReference>
<dbReference type="SUPFAM" id="SSF48600">
    <property type="entry name" value="Chorismate mutase II"/>
    <property type="match status" value="1"/>
</dbReference>
<feature type="domain" description="Chorismate mutase" evidence="3">
    <location>
        <begin position="1"/>
        <end position="80"/>
    </location>
</feature>
<proteinExistence type="predicted"/>
<evidence type="ECO:0000259" key="3">
    <source>
        <dbReference type="PROSITE" id="PS51168"/>
    </source>
</evidence>